<organism evidence="2 3">
    <name type="scientific">Actinoplanes sandaracinus</name>
    <dbReference type="NCBI Taxonomy" id="3045177"/>
    <lineage>
        <taxon>Bacteria</taxon>
        <taxon>Bacillati</taxon>
        <taxon>Actinomycetota</taxon>
        <taxon>Actinomycetes</taxon>
        <taxon>Micromonosporales</taxon>
        <taxon>Micromonosporaceae</taxon>
        <taxon>Actinoplanes</taxon>
    </lineage>
</organism>
<dbReference type="Pfam" id="PF13531">
    <property type="entry name" value="SBP_bac_11"/>
    <property type="match status" value="1"/>
</dbReference>
<gene>
    <name evidence="2" type="ORF">QLQ12_25435</name>
</gene>
<dbReference type="EMBL" id="JASCTH010000017">
    <property type="protein sequence ID" value="MDI6101966.1"/>
    <property type="molecule type" value="Genomic_DNA"/>
</dbReference>
<dbReference type="InterPro" id="IPR002035">
    <property type="entry name" value="VWF_A"/>
</dbReference>
<dbReference type="SUPFAM" id="SSF53850">
    <property type="entry name" value="Periplasmic binding protein-like II"/>
    <property type="match status" value="1"/>
</dbReference>
<proteinExistence type="predicted"/>
<dbReference type="RefSeq" id="WP_282762963.1">
    <property type="nucleotide sequence ID" value="NZ_JASCTH010000017.1"/>
</dbReference>
<dbReference type="SUPFAM" id="SSF53300">
    <property type="entry name" value="vWA-like"/>
    <property type="match status" value="1"/>
</dbReference>
<dbReference type="Proteomes" id="UP001241758">
    <property type="component" value="Unassembled WGS sequence"/>
</dbReference>
<dbReference type="SMART" id="SM00327">
    <property type="entry name" value="VWA"/>
    <property type="match status" value="1"/>
</dbReference>
<accession>A0ABT6WQF2</accession>
<dbReference type="InterPro" id="IPR036465">
    <property type="entry name" value="vWFA_dom_sf"/>
</dbReference>
<keyword evidence="3" id="KW-1185">Reference proteome</keyword>
<reference evidence="2 3" key="1">
    <citation type="submission" date="2023-05" db="EMBL/GenBank/DDBJ databases">
        <title>Actinoplanes sp. NEAU-A12 genome sequencing.</title>
        <authorList>
            <person name="Wang Z.-S."/>
        </authorList>
    </citation>
    <scope>NUCLEOTIDE SEQUENCE [LARGE SCALE GENOMIC DNA]</scope>
    <source>
        <strain evidence="2 3">NEAU-A12</strain>
    </source>
</reference>
<dbReference type="PROSITE" id="PS50234">
    <property type="entry name" value="VWFA"/>
    <property type="match status" value="1"/>
</dbReference>
<name>A0ABT6WQF2_9ACTN</name>
<dbReference type="Pfam" id="PF13519">
    <property type="entry name" value="VWA_2"/>
    <property type="match status" value="1"/>
</dbReference>
<dbReference type="Gene3D" id="3.40.50.410">
    <property type="entry name" value="von Willebrand factor, type A domain"/>
    <property type="match status" value="1"/>
</dbReference>
<protein>
    <submittedName>
        <fullName evidence="2">Substrate-binding domain-containing protein</fullName>
    </submittedName>
</protein>
<evidence type="ECO:0000313" key="2">
    <source>
        <dbReference type="EMBL" id="MDI6101966.1"/>
    </source>
</evidence>
<comment type="caution">
    <text evidence="2">The sequence shown here is derived from an EMBL/GenBank/DDBJ whole genome shotgun (WGS) entry which is preliminary data.</text>
</comment>
<feature type="domain" description="VWFA" evidence="1">
    <location>
        <begin position="344"/>
        <end position="538"/>
    </location>
</feature>
<evidence type="ECO:0000259" key="1">
    <source>
        <dbReference type="PROSITE" id="PS50234"/>
    </source>
</evidence>
<sequence>MNLTVAATPEIAPAIKQVAEQWRQGGAEVGGTCVTVTVDAQNASTVAGAVSRDHSVSLVGLDPAPDAVQAPDVWVPDSTTWLQRLQTEAAGFLPSEVTSVAQSPLVLAAPEPVAQQLGWPSKKIGWTDLMGNFTSDEPLAVGIMNPTVDASGLTSLLAISQAVGANTPEGAEAKTRAMTALSTNKFQLREELMAKFPKSQADLANSDSVLLAPVSEEDVVAYNAQRPAIQLSAMYLEPSPAPLDYPYTIMPQLVDQQKSAAAKGLLEQLTAAAAKDTLAAAGLRAPDGTYGASFAAPMGAPQASPAVAATASKSASGGTAAAAGSGAALSAVVGSWIAITTPGRALTVFDTSGSMAIKVPTANGASRAQVTQAAARTGLGLFSDKWSVGVWKFSTNEDGEKPYKQLVPISALSTGRPALQSSIDKLNPTETGGTGLYDTLLAAYSHVKKDWTKGKINSVILFTDGKNDYAAGLKQDVFLSELKKQLDPTKPIRVILIGIGNEVSEQELKTIQSVDEKNFGVFIADDPTKITTIFAQAIGSRTGVK</sequence>
<evidence type="ECO:0000313" key="3">
    <source>
        <dbReference type="Proteomes" id="UP001241758"/>
    </source>
</evidence>